<feature type="region of interest" description="Disordered" evidence="1">
    <location>
        <begin position="1"/>
        <end position="23"/>
    </location>
</feature>
<dbReference type="PANTHER" id="PTHR47197:SF3">
    <property type="entry name" value="DIHYDRO-HEME D1 DEHYDROGENASE"/>
    <property type="match status" value="1"/>
</dbReference>
<dbReference type="Gene3D" id="2.130.10.10">
    <property type="entry name" value="YVTN repeat-like/Quinoprotein amine dehydrogenase"/>
    <property type="match status" value="2"/>
</dbReference>
<dbReference type="Proteomes" id="UP000193040">
    <property type="component" value="Unassembled WGS sequence"/>
</dbReference>
<sequence length="369" mass="37721">MSEPNGRQAARDRGTTEGMTKDTTPVAVGIAVHHGPISGMALRPDGRRLLVTNYADDSVSVVDTDTFRVVDTVEGVAEPFAIAVGGASGRAYVSGVAMTSAAYDSIQVIDTDTGMVVQTHPLTMSVSDLAADAAGRYVYASRNDARAADVAVLDTATGHVRTIDVAGRTPGTTTECVCVSPDGSRAYVATNGPAGGRLVVVASTPAGLRVIDTVEIGLPVRDVALSPSGALAYVASCAPAVGVVIDVVDTRTNTISSTRKIGETGGFLTRMTLSADGDRAYLVSDDNVAVLCTLSYDILATLGAGTQPSCAVESPDGTRLYIADYSGVVTVTPVPAKAPLALAGAASDSEPWRAALLVPDLVAHQPVFA</sequence>
<keyword evidence="3" id="KW-1185">Reference proteome</keyword>
<dbReference type="NCBIfam" id="TIGR02276">
    <property type="entry name" value="beta_rpt_yvtn"/>
    <property type="match status" value="1"/>
</dbReference>
<evidence type="ECO:0008006" key="4">
    <source>
        <dbReference type="Google" id="ProtNLM"/>
    </source>
</evidence>
<organism evidence="2 3">
    <name type="scientific">Mycobacterium simiae</name>
    <name type="common">Mycobacterium habana</name>
    <dbReference type="NCBI Taxonomy" id="1784"/>
    <lineage>
        <taxon>Bacteria</taxon>
        <taxon>Bacillati</taxon>
        <taxon>Actinomycetota</taxon>
        <taxon>Actinomycetes</taxon>
        <taxon>Mycobacteriales</taxon>
        <taxon>Mycobacteriaceae</taxon>
        <taxon>Mycobacterium</taxon>
        <taxon>Mycobacterium simiae complex</taxon>
    </lineage>
</organism>
<dbReference type="InterPro" id="IPR051200">
    <property type="entry name" value="Host-pathogen_enzymatic-act"/>
</dbReference>
<dbReference type="InterPro" id="IPR011048">
    <property type="entry name" value="Haem_d1_sf"/>
</dbReference>
<dbReference type="SUPFAM" id="SSF51004">
    <property type="entry name" value="C-terminal (heme d1) domain of cytochrome cd1-nitrite reductase"/>
    <property type="match status" value="1"/>
</dbReference>
<comment type="caution">
    <text evidence="2">The sequence shown here is derived from an EMBL/GenBank/DDBJ whole genome shotgun (WGS) entry which is preliminary data.</text>
</comment>
<gene>
    <name evidence="2" type="ORF">B5M45_06010</name>
</gene>
<dbReference type="AlphaFoldDB" id="A0A1X0YBL1"/>
<evidence type="ECO:0000256" key="1">
    <source>
        <dbReference type="SAM" id="MobiDB-lite"/>
    </source>
</evidence>
<reference evidence="2 3" key="1">
    <citation type="submission" date="2017-03" db="EMBL/GenBank/DDBJ databases">
        <title>Genomic insights into Mycobacterium simiae human colonization.</title>
        <authorList>
            <person name="Steffani J.L."/>
            <person name="Brunck M.E."/>
            <person name="Cruz E."/>
            <person name="Montiel R."/>
            <person name="Barona F."/>
        </authorList>
    </citation>
    <scope>NUCLEOTIDE SEQUENCE [LARGE SCALE GENOMIC DNA]</scope>
    <source>
        <strain evidence="2 3">MsiGto</strain>
    </source>
</reference>
<name>A0A1X0YBL1_MYCSI</name>
<protein>
    <recommendedName>
        <fullName evidence="4">YncE family protein</fullName>
    </recommendedName>
</protein>
<proteinExistence type="predicted"/>
<dbReference type="InterPro" id="IPR011964">
    <property type="entry name" value="YVTN_b-propeller_repeat"/>
</dbReference>
<accession>A0A1X0YBL1</accession>
<evidence type="ECO:0000313" key="2">
    <source>
        <dbReference type="EMBL" id="ORJ62591.1"/>
    </source>
</evidence>
<dbReference type="InterPro" id="IPR015943">
    <property type="entry name" value="WD40/YVTN_repeat-like_dom_sf"/>
</dbReference>
<dbReference type="EMBL" id="MZZM01000012">
    <property type="protein sequence ID" value="ORJ62591.1"/>
    <property type="molecule type" value="Genomic_DNA"/>
</dbReference>
<dbReference type="PANTHER" id="PTHR47197">
    <property type="entry name" value="PROTEIN NIRF"/>
    <property type="match status" value="1"/>
</dbReference>
<evidence type="ECO:0000313" key="3">
    <source>
        <dbReference type="Proteomes" id="UP000193040"/>
    </source>
</evidence>
<dbReference type="RefSeq" id="WP_084948982.1">
    <property type="nucleotide sequence ID" value="NZ_JASWDE010000014.1"/>
</dbReference>